<feature type="region of interest" description="Disordered" evidence="1">
    <location>
        <begin position="475"/>
        <end position="501"/>
    </location>
</feature>
<reference evidence="2" key="1">
    <citation type="submission" date="2015-04" db="UniProtKB">
        <authorList>
            <consortium name="EnsemblPlants"/>
        </authorList>
    </citation>
    <scope>IDENTIFICATION</scope>
</reference>
<keyword evidence="3" id="KW-1185">Reference proteome</keyword>
<protein>
    <submittedName>
        <fullName evidence="2">Uncharacterized protein</fullName>
    </submittedName>
</protein>
<accession>A0A0E0LP46</accession>
<dbReference type="EnsemblPlants" id="OPUNC07G23040.1">
    <property type="protein sequence ID" value="OPUNC07G23040.1"/>
    <property type="gene ID" value="OPUNC07G23040"/>
</dbReference>
<dbReference type="HOGENOM" id="CLU_498197_0_0_1"/>
<dbReference type="Proteomes" id="UP000026962">
    <property type="component" value="Chromosome 7"/>
</dbReference>
<organism evidence="2">
    <name type="scientific">Oryza punctata</name>
    <name type="common">Red rice</name>
    <dbReference type="NCBI Taxonomy" id="4537"/>
    <lineage>
        <taxon>Eukaryota</taxon>
        <taxon>Viridiplantae</taxon>
        <taxon>Streptophyta</taxon>
        <taxon>Embryophyta</taxon>
        <taxon>Tracheophyta</taxon>
        <taxon>Spermatophyta</taxon>
        <taxon>Magnoliopsida</taxon>
        <taxon>Liliopsida</taxon>
        <taxon>Poales</taxon>
        <taxon>Poaceae</taxon>
        <taxon>BOP clade</taxon>
        <taxon>Oryzoideae</taxon>
        <taxon>Oryzeae</taxon>
        <taxon>Oryzinae</taxon>
        <taxon>Oryza</taxon>
    </lineage>
</organism>
<evidence type="ECO:0000256" key="1">
    <source>
        <dbReference type="SAM" id="MobiDB-lite"/>
    </source>
</evidence>
<sequence length="547" mass="60407">MAALRQLCRKLTSGSMLSPAFLVIIRRSSTVSPGVGSSAAGSEGDAVDLDSAKSFTYCLPDAGASDTGSKDDEPEYCYTLGAHGRLRFPRSAFIPIDQFLEQNPPLEETLKPSIPSPFKKGNVGILSDLHIVVFLELDDHTSPHPSSDPTEYPLIYAGISDFIFDRIADVHGLHAAKHPPGGLQELWNYRKHAKPADELIIYHLEFCPLEVLSVMYLEFFRILRRELPALGQESLAKKVIADIDHWIGGSQCILNACRHDKVLRNWLGVHTRKVYGLLNIPIPVSPKPASTPSTLTKSETSQLKLLLKKWYNNAQGQSATATATTSSAQSTATTSSAQATAGSSGQAAKIQKTMVIDIHRHVTAYIIEDRSVKLLGDLPKEHQKSFKLKPLEWQDANMRHYPLEPLFVDLFPSTLFSVVKPTRDASSIGVVVAHGANEAAEKVEGIIPEVQVPPPQYKKASGRLQWGAVLHVQESEDKKNTDKSRLQLEGSMDTHKSNANISSEDDDFLKGKCNRKVPQATMCFAYILQLWFETLESHDSLIIYHIL</sequence>
<dbReference type="Gramene" id="OPUNC07G23040.1">
    <property type="protein sequence ID" value="OPUNC07G23040.1"/>
    <property type="gene ID" value="OPUNC07G23040"/>
</dbReference>
<name>A0A0E0LP46_ORYPU</name>
<feature type="compositionally biased region" description="Basic and acidic residues" evidence="1">
    <location>
        <begin position="475"/>
        <end position="496"/>
    </location>
</feature>
<evidence type="ECO:0000313" key="3">
    <source>
        <dbReference type="Proteomes" id="UP000026962"/>
    </source>
</evidence>
<dbReference type="AlphaFoldDB" id="A0A0E0LP46"/>
<evidence type="ECO:0000313" key="2">
    <source>
        <dbReference type="EnsemblPlants" id="OPUNC07G23040.1"/>
    </source>
</evidence>
<reference evidence="2" key="2">
    <citation type="submission" date="2018-05" db="EMBL/GenBank/DDBJ databases">
        <title>OpunRS2 (Oryza punctata Reference Sequence Version 2).</title>
        <authorList>
            <person name="Zhang J."/>
            <person name="Kudrna D."/>
            <person name="Lee S."/>
            <person name="Talag J."/>
            <person name="Welchert J."/>
            <person name="Wing R.A."/>
        </authorList>
    </citation>
    <scope>NUCLEOTIDE SEQUENCE [LARGE SCALE GENOMIC DNA]</scope>
</reference>
<proteinExistence type="predicted"/>